<evidence type="ECO:0000256" key="2">
    <source>
        <dbReference type="ARBA" id="ARBA00004234"/>
    </source>
</evidence>
<dbReference type="InterPro" id="IPR004895">
    <property type="entry name" value="Prenylated_rab_accept_PRA1"/>
</dbReference>
<name>A0A1A9UIY1_GLOAU</name>
<evidence type="ECO:0000256" key="4">
    <source>
        <dbReference type="ARBA" id="ARBA00022692"/>
    </source>
</evidence>
<keyword evidence="6 7" id="KW-0472">Membrane</keyword>
<dbReference type="GO" id="GO:0005794">
    <property type="term" value="C:Golgi apparatus"/>
    <property type="evidence" value="ECO:0007669"/>
    <property type="project" value="TreeGrafter"/>
</dbReference>
<dbReference type="STRING" id="7395.A0A1A9UIY1"/>
<feature type="transmembrane region" description="Helical" evidence="7">
    <location>
        <begin position="84"/>
        <end position="112"/>
    </location>
</feature>
<proteinExistence type="inferred from homology"/>
<dbReference type="GO" id="GO:0016020">
    <property type="term" value="C:membrane"/>
    <property type="evidence" value="ECO:0007669"/>
    <property type="project" value="UniProtKB-SubCell"/>
</dbReference>
<dbReference type="AlphaFoldDB" id="A0A1A9UIY1"/>
<protein>
    <recommendedName>
        <fullName evidence="7">PRA1 family protein</fullName>
    </recommendedName>
</protein>
<evidence type="ECO:0000313" key="8">
    <source>
        <dbReference type="EnsemblMetazoa" id="GAUT006433-PA"/>
    </source>
</evidence>
<comment type="similarity">
    <text evidence="3 7">Belongs to the PRA1 family.</text>
</comment>
<comment type="subcellular location">
    <subcellularLocation>
        <location evidence="2">Cytoplasmic vesicle</location>
        <location evidence="2">Secretory vesicle</location>
        <location evidence="2">Synaptic vesicle</location>
    </subcellularLocation>
    <subcellularLocation>
        <location evidence="1 7">Membrane</location>
        <topology evidence="1 7">Multi-pass membrane protein</topology>
    </subcellularLocation>
</comment>
<organism evidence="8 9">
    <name type="scientific">Glossina austeni</name>
    <name type="common">Savannah tsetse fly</name>
    <dbReference type="NCBI Taxonomy" id="7395"/>
    <lineage>
        <taxon>Eukaryota</taxon>
        <taxon>Metazoa</taxon>
        <taxon>Ecdysozoa</taxon>
        <taxon>Arthropoda</taxon>
        <taxon>Hexapoda</taxon>
        <taxon>Insecta</taxon>
        <taxon>Pterygota</taxon>
        <taxon>Neoptera</taxon>
        <taxon>Endopterygota</taxon>
        <taxon>Diptera</taxon>
        <taxon>Brachycera</taxon>
        <taxon>Muscomorpha</taxon>
        <taxon>Hippoboscoidea</taxon>
        <taxon>Glossinidae</taxon>
        <taxon>Glossina</taxon>
    </lineage>
</organism>
<feature type="transmembrane region" description="Helical" evidence="7">
    <location>
        <begin position="146"/>
        <end position="173"/>
    </location>
</feature>
<keyword evidence="4 7" id="KW-0812">Transmembrane</keyword>
<dbReference type="VEuPathDB" id="VectorBase:GAUT006433"/>
<keyword evidence="5 7" id="KW-1133">Transmembrane helix</keyword>
<dbReference type="GO" id="GO:0008021">
    <property type="term" value="C:synaptic vesicle"/>
    <property type="evidence" value="ECO:0007669"/>
    <property type="project" value="UniProtKB-SubCell"/>
</dbReference>
<dbReference type="PANTHER" id="PTHR19317:SF0">
    <property type="entry name" value="PRENYLATED RAB ACCEPTOR PROTEIN 1"/>
    <property type="match status" value="1"/>
</dbReference>
<dbReference type="EnsemblMetazoa" id="GAUT006433-RA">
    <property type="protein sequence ID" value="GAUT006433-PA"/>
    <property type="gene ID" value="GAUT006433"/>
</dbReference>
<keyword evidence="9" id="KW-1185">Reference proteome</keyword>
<evidence type="ECO:0000256" key="7">
    <source>
        <dbReference type="RuleBase" id="RU363107"/>
    </source>
</evidence>
<evidence type="ECO:0000256" key="6">
    <source>
        <dbReference type="ARBA" id="ARBA00023136"/>
    </source>
</evidence>
<evidence type="ECO:0000256" key="1">
    <source>
        <dbReference type="ARBA" id="ARBA00004141"/>
    </source>
</evidence>
<dbReference type="Pfam" id="PF03208">
    <property type="entry name" value="PRA1"/>
    <property type="match status" value="1"/>
</dbReference>
<sequence length="192" mass="21497">MEEVKVDISGDMNVPLTGTKSQFDFASLNQWQKLPSPMEILQLVRKSIRPWSEFINTSNFKTAASMQRLTARFVRNLDYFKSNYIFVFIVLMIYCLITSPLILLVLVAVAVASHKIRQLQASVSIFGHQLNTSHQIMAINIASLPILFLVGAGSALFWTLGASCFVISLHAFFYNIDAIVTEDTEGFLAEVV</sequence>
<evidence type="ECO:0000256" key="3">
    <source>
        <dbReference type="ARBA" id="ARBA00006483"/>
    </source>
</evidence>
<evidence type="ECO:0000256" key="5">
    <source>
        <dbReference type="ARBA" id="ARBA00022989"/>
    </source>
</evidence>
<dbReference type="PANTHER" id="PTHR19317">
    <property type="entry name" value="PRENYLATED RAB ACCEPTOR 1-RELATED"/>
    <property type="match status" value="1"/>
</dbReference>
<dbReference type="Proteomes" id="UP000078200">
    <property type="component" value="Unassembled WGS sequence"/>
</dbReference>
<reference evidence="8" key="1">
    <citation type="submission" date="2020-05" db="UniProtKB">
        <authorList>
            <consortium name="EnsemblMetazoa"/>
        </authorList>
    </citation>
    <scope>IDENTIFICATION</scope>
    <source>
        <strain evidence="8">TTRI</strain>
    </source>
</reference>
<accession>A0A1A9UIY1</accession>
<evidence type="ECO:0000313" key="9">
    <source>
        <dbReference type="Proteomes" id="UP000078200"/>
    </source>
</evidence>